<dbReference type="EMBL" id="BJWL01000241">
    <property type="protein sequence ID" value="GFS36115.1"/>
    <property type="molecule type" value="Genomic_DNA"/>
</dbReference>
<dbReference type="Pfam" id="PF07727">
    <property type="entry name" value="RVT_2"/>
    <property type="match status" value="1"/>
</dbReference>
<reference evidence="3" key="1">
    <citation type="submission" date="2019-07" db="EMBL/GenBank/DDBJ databases">
        <title>De Novo Assembly of kiwifruit Actinidia rufa.</title>
        <authorList>
            <person name="Sugita-Konishi S."/>
            <person name="Sato K."/>
            <person name="Mori E."/>
            <person name="Abe Y."/>
            <person name="Kisaki G."/>
            <person name="Hamano K."/>
            <person name="Suezawa K."/>
            <person name="Otani M."/>
            <person name="Fukuda T."/>
            <person name="Manabe T."/>
            <person name="Gomi K."/>
            <person name="Tabuchi M."/>
            <person name="Akimitsu K."/>
            <person name="Kataoka I."/>
        </authorList>
    </citation>
    <scope>NUCLEOTIDE SEQUENCE [LARGE SCALE GENOMIC DNA]</scope>
    <source>
        <strain evidence="3">cv. Fuchu</strain>
    </source>
</reference>
<organism evidence="2 3">
    <name type="scientific">Actinidia rufa</name>
    <dbReference type="NCBI Taxonomy" id="165716"/>
    <lineage>
        <taxon>Eukaryota</taxon>
        <taxon>Viridiplantae</taxon>
        <taxon>Streptophyta</taxon>
        <taxon>Embryophyta</taxon>
        <taxon>Tracheophyta</taxon>
        <taxon>Spermatophyta</taxon>
        <taxon>Magnoliopsida</taxon>
        <taxon>eudicotyledons</taxon>
        <taxon>Gunneridae</taxon>
        <taxon>Pentapetalae</taxon>
        <taxon>asterids</taxon>
        <taxon>Ericales</taxon>
        <taxon>Actinidiaceae</taxon>
        <taxon>Actinidia</taxon>
    </lineage>
</organism>
<keyword evidence="3" id="KW-1185">Reference proteome</keyword>
<dbReference type="Proteomes" id="UP000585474">
    <property type="component" value="Unassembled WGS sequence"/>
</dbReference>
<dbReference type="AlphaFoldDB" id="A0A7J0DKJ8"/>
<accession>A0A7J0DKJ8</accession>
<feature type="domain" description="Reverse transcriptase Ty1/copia-type" evidence="1">
    <location>
        <begin position="1"/>
        <end position="73"/>
    </location>
</feature>
<gene>
    <name evidence="2" type="ORF">Acr_00g0044150</name>
</gene>
<protein>
    <recommendedName>
        <fullName evidence="1">Reverse transcriptase Ty1/copia-type domain-containing protein</fullName>
    </recommendedName>
</protein>
<dbReference type="InterPro" id="IPR013103">
    <property type="entry name" value="RVT_2"/>
</dbReference>
<dbReference type="OrthoDB" id="2012657at2759"/>
<proteinExistence type="predicted"/>
<sequence>MIITGSDSAAISEVKDHLFRKFEMKDLGPLWYFLGIEVASSPKGYLLSQTKYIIDILHRANFTDDKTVDTPLELHVEFSATHGVLLEDPTLYRELSLLLSSTSTLILRAYADLYLELDTSSIC</sequence>
<evidence type="ECO:0000259" key="1">
    <source>
        <dbReference type="Pfam" id="PF07727"/>
    </source>
</evidence>
<comment type="caution">
    <text evidence="2">The sequence shown here is derived from an EMBL/GenBank/DDBJ whole genome shotgun (WGS) entry which is preliminary data.</text>
</comment>
<evidence type="ECO:0000313" key="3">
    <source>
        <dbReference type="Proteomes" id="UP000585474"/>
    </source>
</evidence>
<name>A0A7J0DKJ8_9ERIC</name>
<evidence type="ECO:0000313" key="2">
    <source>
        <dbReference type="EMBL" id="GFS36115.1"/>
    </source>
</evidence>